<keyword evidence="5 7" id="KW-1133">Transmembrane helix</keyword>
<organism evidence="9 10">
    <name type="scientific">Neptunomonas antarctica</name>
    <dbReference type="NCBI Taxonomy" id="619304"/>
    <lineage>
        <taxon>Bacteria</taxon>
        <taxon>Pseudomonadati</taxon>
        <taxon>Pseudomonadota</taxon>
        <taxon>Gammaproteobacteria</taxon>
        <taxon>Oceanospirillales</taxon>
        <taxon>Oceanospirillaceae</taxon>
        <taxon>Neptunomonas</taxon>
    </lineage>
</organism>
<sequence>MKALDKKLWRELWGMRMQALAIAMVIVGGVSIFIMSLSTVDSLFETREAYYRNNHFANLFASLKRAPLSLTKRIEEIPGVERVDHRVIAYVNIDVAGFDDPVSAHLISLPDSSSGLLNQIYLRSGRLLEHDSDNEILLSEEFARAHKLHSGSKLSATINGRRKSLTVVGHALSPEYIYQIAPGAMFPDFMRYGIVWMARKPLASAYDMEGAFNNVTLTLSKGSNQQDVIDQLDELLKPYGGTGAFGRKDQLSHRFLSEELKQQKTIATVFPIIFFGVAAFILNVVTSRLISLEREQIAVLKAFGYSNFAVGWHYGKLVLMIVSIGVIAGIGIGTWMGKGMSNIYMEFYSLPFMIYVLKPQVVIAAALISITVAILGTLYALRTAAVLPPAQGMRPEPPAIYRPILIERLGLQDWFSQPTRMIIRHIERRPLKSFLTTLGISMACGTMMVGGFQEGAINHMVEVQFGMSQRSDLTAIYTEPTSQRSLYSLRNLQGVEQVEGFRAVPAKLMFEHRFYRTSVQGIQPNGDLLRLLDTRLAPIDLPEQGVIITDYLAELLHIKPGDMLSIQVLEGNRPTVQVLVAGTAKEYMGVNVYMQREALNRLLKEGNAVSGAWLKVDPYYQKDVYVALKNMPRIAGVIEQRSAIKSFYDTMAETILFFTFISTLLGSSIAFGVIYNSMRIALSERNRELASLRVLGFRRSEVAYILLGELGLLTLLAIPLGLLIGYGLCAYLAFQFDSDLYRIPLVLDRDVFAFAALVVIVSALISAVMIWRNLAHLDMVAVLKSKE</sequence>
<proteinExistence type="inferred from homology"/>
<feature type="transmembrane region" description="Helical" evidence="7">
    <location>
        <begin position="20"/>
        <end position="40"/>
    </location>
</feature>
<gene>
    <name evidence="9" type="ORF">SAMN05421760_102236</name>
</gene>
<evidence type="ECO:0000256" key="4">
    <source>
        <dbReference type="ARBA" id="ARBA00022692"/>
    </source>
</evidence>
<feature type="transmembrane region" description="Helical" evidence="7">
    <location>
        <begin position="753"/>
        <end position="771"/>
    </location>
</feature>
<dbReference type="GO" id="GO:0098797">
    <property type="term" value="C:plasma membrane protein complex"/>
    <property type="evidence" value="ECO:0007669"/>
    <property type="project" value="TreeGrafter"/>
</dbReference>
<dbReference type="STRING" id="619304.SAMN05421760_102236"/>
<name>A0A1N7K7A0_9GAMM</name>
<accession>A0A1N7K7A0</accession>
<dbReference type="GO" id="GO:0044874">
    <property type="term" value="P:lipoprotein localization to outer membrane"/>
    <property type="evidence" value="ECO:0007669"/>
    <property type="project" value="TreeGrafter"/>
</dbReference>
<feature type="transmembrane region" description="Helical" evidence="7">
    <location>
        <begin position="655"/>
        <end position="675"/>
    </location>
</feature>
<feature type="domain" description="ABC3 transporter permease C-terminal" evidence="8">
    <location>
        <begin position="663"/>
        <end position="777"/>
    </location>
</feature>
<evidence type="ECO:0000256" key="2">
    <source>
        <dbReference type="ARBA" id="ARBA00005236"/>
    </source>
</evidence>
<dbReference type="Proteomes" id="UP000185999">
    <property type="component" value="Unassembled WGS sequence"/>
</dbReference>
<keyword evidence="3" id="KW-1003">Cell membrane</keyword>
<protein>
    <submittedName>
        <fullName evidence="9">Putative ABC transport system permease protein</fullName>
    </submittedName>
</protein>
<reference evidence="10" key="1">
    <citation type="submission" date="2017-01" db="EMBL/GenBank/DDBJ databases">
        <authorList>
            <person name="Varghese N."/>
            <person name="Submissions S."/>
        </authorList>
    </citation>
    <scope>NUCLEOTIDE SEQUENCE [LARGE SCALE GENOMIC DNA]</scope>
    <source>
        <strain evidence="10">DSM 22306</strain>
    </source>
</reference>
<evidence type="ECO:0000256" key="7">
    <source>
        <dbReference type="SAM" id="Phobius"/>
    </source>
</evidence>
<feature type="transmembrane region" description="Helical" evidence="7">
    <location>
        <begin position="434"/>
        <end position="452"/>
    </location>
</feature>
<feature type="domain" description="ABC3 transporter permease C-terminal" evidence="8">
    <location>
        <begin position="269"/>
        <end position="385"/>
    </location>
</feature>
<dbReference type="AlphaFoldDB" id="A0A1N7K7A0"/>
<evidence type="ECO:0000256" key="1">
    <source>
        <dbReference type="ARBA" id="ARBA00004651"/>
    </source>
</evidence>
<evidence type="ECO:0000313" key="10">
    <source>
        <dbReference type="Proteomes" id="UP000185999"/>
    </source>
</evidence>
<evidence type="ECO:0000313" key="9">
    <source>
        <dbReference type="EMBL" id="SIS57483.1"/>
    </source>
</evidence>
<keyword evidence="4 7" id="KW-0812">Transmembrane</keyword>
<keyword evidence="6 7" id="KW-0472">Membrane</keyword>
<dbReference type="InterPro" id="IPR051447">
    <property type="entry name" value="Lipoprotein-release_system"/>
</dbReference>
<dbReference type="InterPro" id="IPR003838">
    <property type="entry name" value="ABC3_permease_C"/>
</dbReference>
<dbReference type="Pfam" id="PF02687">
    <property type="entry name" value="FtsX"/>
    <property type="match status" value="2"/>
</dbReference>
<feature type="transmembrane region" description="Helical" evidence="7">
    <location>
        <begin position="702"/>
        <end position="733"/>
    </location>
</feature>
<keyword evidence="10" id="KW-1185">Reference proteome</keyword>
<comment type="subcellular location">
    <subcellularLocation>
        <location evidence="1">Cell membrane</location>
        <topology evidence="1">Multi-pass membrane protein</topology>
    </subcellularLocation>
</comment>
<evidence type="ECO:0000256" key="5">
    <source>
        <dbReference type="ARBA" id="ARBA00022989"/>
    </source>
</evidence>
<dbReference type="RefSeq" id="WP_054342342.1">
    <property type="nucleotide sequence ID" value="NZ_FTOE01000002.1"/>
</dbReference>
<dbReference type="PANTHER" id="PTHR30489">
    <property type="entry name" value="LIPOPROTEIN-RELEASING SYSTEM TRANSMEMBRANE PROTEIN LOLE"/>
    <property type="match status" value="1"/>
</dbReference>
<evidence type="ECO:0000256" key="6">
    <source>
        <dbReference type="ARBA" id="ARBA00023136"/>
    </source>
</evidence>
<feature type="transmembrane region" description="Helical" evidence="7">
    <location>
        <begin position="266"/>
        <end position="285"/>
    </location>
</feature>
<feature type="transmembrane region" description="Helical" evidence="7">
    <location>
        <begin position="357"/>
        <end position="381"/>
    </location>
</feature>
<evidence type="ECO:0000259" key="8">
    <source>
        <dbReference type="Pfam" id="PF02687"/>
    </source>
</evidence>
<dbReference type="EMBL" id="FTOE01000002">
    <property type="protein sequence ID" value="SIS57483.1"/>
    <property type="molecule type" value="Genomic_DNA"/>
</dbReference>
<dbReference type="PANTHER" id="PTHR30489:SF0">
    <property type="entry name" value="LIPOPROTEIN-RELEASING SYSTEM TRANSMEMBRANE PROTEIN LOLE"/>
    <property type="match status" value="1"/>
</dbReference>
<feature type="transmembrane region" description="Helical" evidence="7">
    <location>
        <begin position="317"/>
        <end position="337"/>
    </location>
</feature>
<dbReference type="OrthoDB" id="5137249at2"/>
<comment type="similarity">
    <text evidence="2">Belongs to the ABC-4 integral membrane protein family. LolC/E subfamily.</text>
</comment>
<evidence type="ECO:0000256" key="3">
    <source>
        <dbReference type="ARBA" id="ARBA00022475"/>
    </source>
</evidence>